<accession>A0A818AXY8</accession>
<sequence>MYFFPWITLTLFLLFSMINAFIRIFHIQTLQLVKRSLGRRSQSSTSYNSQDNDLVPPTTCCMSNCANCVWISFAEEIAQRYPGAAKEVIKDVLKKHIDDKSFREFLEFEIQMRSIGHKK</sequence>
<dbReference type="EMBL" id="CAJNYU010001117">
    <property type="protein sequence ID" value="CAF3411862.1"/>
    <property type="molecule type" value="Genomic_DNA"/>
</dbReference>
<reference evidence="3" key="1">
    <citation type="submission" date="2021-02" db="EMBL/GenBank/DDBJ databases">
        <authorList>
            <person name="Nowell W R."/>
        </authorList>
    </citation>
    <scope>NUCLEOTIDE SEQUENCE</scope>
</reference>
<feature type="transmembrane region" description="Helical" evidence="1">
    <location>
        <begin position="6"/>
        <end position="25"/>
    </location>
</feature>
<evidence type="ECO:0000313" key="3">
    <source>
        <dbReference type="EMBL" id="CAF3411862.1"/>
    </source>
</evidence>
<dbReference type="GO" id="GO:0005739">
    <property type="term" value="C:mitochondrion"/>
    <property type="evidence" value="ECO:0007669"/>
    <property type="project" value="TreeGrafter"/>
</dbReference>
<gene>
    <name evidence="3" type="ORF">FME351_LOCUS10064</name>
</gene>
<dbReference type="PANTHER" id="PTHR21193">
    <property type="entry name" value="OXIDOREDUCTASE-LIKE DOMAIN-CONTAINING PROTEIN 1"/>
    <property type="match status" value="1"/>
</dbReference>
<keyword evidence="1" id="KW-0812">Transmembrane</keyword>
<comment type="caution">
    <text evidence="3">The sequence shown here is derived from an EMBL/GenBank/DDBJ whole genome shotgun (WGS) entry which is preliminary data.</text>
</comment>
<organism evidence="3 4">
    <name type="scientific">Rotaria socialis</name>
    <dbReference type="NCBI Taxonomy" id="392032"/>
    <lineage>
        <taxon>Eukaryota</taxon>
        <taxon>Metazoa</taxon>
        <taxon>Spiralia</taxon>
        <taxon>Gnathifera</taxon>
        <taxon>Rotifera</taxon>
        <taxon>Eurotatoria</taxon>
        <taxon>Bdelloidea</taxon>
        <taxon>Philodinida</taxon>
        <taxon>Philodinidae</taxon>
        <taxon>Rotaria</taxon>
    </lineage>
</organism>
<dbReference type="Proteomes" id="UP000663869">
    <property type="component" value="Unassembled WGS sequence"/>
</dbReference>
<dbReference type="AlphaFoldDB" id="A0A818AXY8"/>
<evidence type="ECO:0000256" key="1">
    <source>
        <dbReference type="SAM" id="Phobius"/>
    </source>
</evidence>
<keyword evidence="1" id="KW-0472">Membrane</keyword>
<dbReference type="InterPro" id="IPR019180">
    <property type="entry name" value="Oxidoreductase-like_N"/>
</dbReference>
<evidence type="ECO:0000259" key="2">
    <source>
        <dbReference type="Pfam" id="PF09791"/>
    </source>
</evidence>
<dbReference type="PANTHER" id="PTHR21193:SF3">
    <property type="entry name" value="OXIDOREDUCTASE-LIKE DOMAIN-CONTAINING PROTEIN 1"/>
    <property type="match status" value="1"/>
</dbReference>
<dbReference type="InterPro" id="IPR039251">
    <property type="entry name" value="OXLD1"/>
</dbReference>
<feature type="domain" description="Oxidoreductase-like" evidence="2">
    <location>
        <begin position="56"/>
        <end position="79"/>
    </location>
</feature>
<name>A0A818AXY8_9BILA</name>
<proteinExistence type="predicted"/>
<keyword evidence="1" id="KW-1133">Transmembrane helix</keyword>
<dbReference type="Pfam" id="PF09791">
    <property type="entry name" value="Oxidored-like"/>
    <property type="match status" value="1"/>
</dbReference>
<evidence type="ECO:0000313" key="4">
    <source>
        <dbReference type="Proteomes" id="UP000663869"/>
    </source>
</evidence>
<protein>
    <recommendedName>
        <fullName evidence="2">Oxidoreductase-like domain-containing protein</fullName>
    </recommendedName>
</protein>